<dbReference type="Proteomes" id="UP000077628">
    <property type="component" value="Unassembled WGS sequence"/>
</dbReference>
<dbReference type="NCBIfam" id="TIGR00176">
    <property type="entry name" value="mobB"/>
    <property type="match status" value="1"/>
</dbReference>
<dbReference type="PANTHER" id="PTHR40072">
    <property type="entry name" value="MOLYBDOPTERIN-GUANINE DINUCLEOTIDE BIOSYNTHESIS ADAPTER PROTEIN-RELATED"/>
    <property type="match status" value="1"/>
</dbReference>
<dbReference type="CDD" id="cd03116">
    <property type="entry name" value="MobB"/>
    <property type="match status" value="1"/>
</dbReference>
<dbReference type="PANTHER" id="PTHR40072:SF1">
    <property type="entry name" value="MOLYBDOPTERIN-GUANINE DINUCLEOTIDE BIOSYNTHESIS ADAPTER PROTEIN"/>
    <property type="match status" value="1"/>
</dbReference>
<name>A0A177NK02_9GAMM</name>
<sequence>MLQPPPLLGFAAYSGTGKTTLLTRLLPLLNANRLKVGVIKHSHHDFEIDQPGKDSYRLRLAGATPVMLVSRFRRAIISELSAATEVTLAEQLAAFPSAGLDLILVEGFRDERYPKIELHRSALGKPLLYPSDPSIIAIACDTRLQPEPPIPKLDLNDPSAIAGFILNTYLSSLS</sequence>
<dbReference type="AlphaFoldDB" id="A0A177NK02"/>
<proteinExistence type="predicted"/>
<reference evidence="3" key="1">
    <citation type="submission" date="2016-03" db="EMBL/GenBank/DDBJ databases">
        <authorList>
            <person name="Heylen K."/>
            <person name="De Vos P."/>
            <person name="Vekeman B."/>
        </authorList>
    </citation>
    <scope>NUCLEOTIDE SEQUENCE [LARGE SCALE GENOMIC DNA]</scope>
    <source>
        <strain evidence="3">R-45383</strain>
    </source>
</reference>
<evidence type="ECO:0000313" key="2">
    <source>
        <dbReference type="EMBL" id="OAI18327.1"/>
    </source>
</evidence>
<evidence type="ECO:0000313" key="3">
    <source>
        <dbReference type="Proteomes" id="UP000077628"/>
    </source>
</evidence>
<protein>
    <submittedName>
        <fullName evidence="2">Molybdopterin-guanine dinucleotide biosynthesis protein MobB</fullName>
    </submittedName>
</protein>
<dbReference type="SUPFAM" id="SSF52540">
    <property type="entry name" value="P-loop containing nucleoside triphosphate hydrolases"/>
    <property type="match status" value="1"/>
</dbReference>
<comment type="caution">
    <text evidence="2">The sequence shown here is derived from an EMBL/GenBank/DDBJ whole genome shotgun (WGS) entry which is preliminary data.</text>
</comment>
<dbReference type="Pfam" id="PF03205">
    <property type="entry name" value="MobB"/>
    <property type="match status" value="1"/>
</dbReference>
<dbReference type="GO" id="GO:0005525">
    <property type="term" value="F:GTP binding"/>
    <property type="evidence" value="ECO:0007669"/>
    <property type="project" value="InterPro"/>
</dbReference>
<dbReference type="RefSeq" id="WP_064028645.1">
    <property type="nucleotide sequence ID" value="NZ_LUUK01000169.1"/>
</dbReference>
<feature type="domain" description="Molybdopterin-guanine dinucleotide biosynthesis protein B (MobB)" evidence="1">
    <location>
        <begin position="8"/>
        <end position="141"/>
    </location>
</feature>
<organism evidence="2 3">
    <name type="scientific">Methylomonas koyamae</name>
    <dbReference type="NCBI Taxonomy" id="702114"/>
    <lineage>
        <taxon>Bacteria</taxon>
        <taxon>Pseudomonadati</taxon>
        <taxon>Pseudomonadota</taxon>
        <taxon>Gammaproteobacteria</taxon>
        <taxon>Methylococcales</taxon>
        <taxon>Methylococcaceae</taxon>
        <taxon>Methylomonas</taxon>
    </lineage>
</organism>
<dbReference type="InterPro" id="IPR004435">
    <property type="entry name" value="MobB_dom"/>
</dbReference>
<gene>
    <name evidence="2" type="ORF">A1355_00180</name>
</gene>
<evidence type="ECO:0000259" key="1">
    <source>
        <dbReference type="Pfam" id="PF03205"/>
    </source>
</evidence>
<dbReference type="InterPro" id="IPR052539">
    <property type="entry name" value="MGD_biosynthesis_adapter"/>
</dbReference>
<dbReference type="STRING" id="702114.A1355_00180"/>
<accession>A0A177NK02</accession>
<dbReference type="OrthoDB" id="9804758at2"/>
<dbReference type="Gene3D" id="3.40.50.300">
    <property type="entry name" value="P-loop containing nucleotide triphosphate hydrolases"/>
    <property type="match status" value="1"/>
</dbReference>
<keyword evidence="3" id="KW-1185">Reference proteome</keyword>
<dbReference type="InterPro" id="IPR027417">
    <property type="entry name" value="P-loop_NTPase"/>
</dbReference>
<dbReference type="GO" id="GO:0006777">
    <property type="term" value="P:Mo-molybdopterin cofactor biosynthetic process"/>
    <property type="evidence" value="ECO:0007669"/>
    <property type="project" value="InterPro"/>
</dbReference>
<dbReference type="EMBL" id="LUUK01000169">
    <property type="protein sequence ID" value="OAI18327.1"/>
    <property type="molecule type" value="Genomic_DNA"/>
</dbReference>